<dbReference type="InterPro" id="IPR023410">
    <property type="entry name" value="14-3-3_domain"/>
</dbReference>
<accession>A0A150FYF8</accession>
<evidence type="ECO:0000313" key="3">
    <source>
        <dbReference type="EMBL" id="KXZ42235.1"/>
    </source>
</evidence>
<dbReference type="PANTHER" id="PTHR18860">
    <property type="entry name" value="14-3-3 PROTEIN"/>
    <property type="match status" value="1"/>
</dbReference>
<dbReference type="EMBL" id="LSYV01000177">
    <property type="protein sequence ID" value="KXZ42235.1"/>
    <property type="molecule type" value="Genomic_DNA"/>
</dbReference>
<evidence type="ECO:0000313" key="4">
    <source>
        <dbReference type="Proteomes" id="UP000075714"/>
    </source>
</evidence>
<dbReference type="Gene3D" id="1.20.190.20">
    <property type="entry name" value="14-3-3 domain"/>
    <property type="match status" value="1"/>
</dbReference>
<dbReference type="CDD" id="cd08774">
    <property type="entry name" value="14-3-3"/>
    <property type="match status" value="1"/>
</dbReference>
<name>A0A150FYF8_GONPE</name>
<evidence type="ECO:0000259" key="2">
    <source>
        <dbReference type="SMART" id="SM00101"/>
    </source>
</evidence>
<proteinExistence type="inferred from homology"/>
<evidence type="ECO:0000256" key="1">
    <source>
        <dbReference type="ARBA" id="ARBA00006141"/>
    </source>
</evidence>
<gene>
    <name evidence="3" type="ORF">GPECTOR_177g230</name>
</gene>
<dbReference type="SMART" id="SM00101">
    <property type="entry name" value="14_3_3"/>
    <property type="match status" value="1"/>
</dbReference>
<dbReference type="PRINTS" id="PR00305">
    <property type="entry name" value="1433ZETA"/>
</dbReference>
<dbReference type="AlphaFoldDB" id="A0A150FYF8"/>
<protein>
    <recommendedName>
        <fullName evidence="2">14-3-3 domain-containing protein</fullName>
    </recommendedName>
</protein>
<sequence>MKADCYRYLAEYKVDVAKQAAVNQALAAYTSAQEMANHLPTTNPVRLGLSLNFSVFWYSIMDEPLMACAVARSAYDQALGDLDTLNNDNYKDTAIIMMTLRNNLEQWISEMKGDDDANS</sequence>
<dbReference type="Pfam" id="PF00244">
    <property type="entry name" value="14-3-3"/>
    <property type="match status" value="1"/>
</dbReference>
<dbReference type="SUPFAM" id="SSF48445">
    <property type="entry name" value="14-3-3 protein"/>
    <property type="match status" value="1"/>
</dbReference>
<feature type="domain" description="14-3-3" evidence="2">
    <location>
        <begin position="1"/>
        <end position="119"/>
    </location>
</feature>
<organism evidence="3 4">
    <name type="scientific">Gonium pectorale</name>
    <name type="common">Green alga</name>
    <dbReference type="NCBI Taxonomy" id="33097"/>
    <lineage>
        <taxon>Eukaryota</taxon>
        <taxon>Viridiplantae</taxon>
        <taxon>Chlorophyta</taxon>
        <taxon>core chlorophytes</taxon>
        <taxon>Chlorophyceae</taxon>
        <taxon>CS clade</taxon>
        <taxon>Chlamydomonadales</taxon>
        <taxon>Volvocaceae</taxon>
        <taxon>Gonium</taxon>
    </lineage>
</organism>
<dbReference type="OrthoDB" id="1653034at2759"/>
<comment type="similarity">
    <text evidence="1">Belongs to the 14-3-3 family.</text>
</comment>
<dbReference type="STRING" id="33097.A0A150FYF8"/>
<comment type="caution">
    <text evidence="3">The sequence shown here is derived from an EMBL/GenBank/DDBJ whole genome shotgun (WGS) entry which is preliminary data.</text>
</comment>
<dbReference type="Proteomes" id="UP000075714">
    <property type="component" value="Unassembled WGS sequence"/>
</dbReference>
<dbReference type="InterPro" id="IPR000308">
    <property type="entry name" value="14-3-3"/>
</dbReference>
<dbReference type="InterPro" id="IPR036815">
    <property type="entry name" value="14-3-3_dom_sf"/>
</dbReference>
<reference evidence="4" key="1">
    <citation type="journal article" date="2016" name="Nat. Commun.">
        <title>The Gonium pectorale genome demonstrates co-option of cell cycle regulation during the evolution of multicellularity.</title>
        <authorList>
            <person name="Hanschen E.R."/>
            <person name="Marriage T.N."/>
            <person name="Ferris P.J."/>
            <person name="Hamaji T."/>
            <person name="Toyoda A."/>
            <person name="Fujiyama A."/>
            <person name="Neme R."/>
            <person name="Noguchi H."/>
            <person name="Minakuchi Y."/>
            <person name="Suzuki M."/>
            <person name="Kawai-Toyooka H."/>
            <person name="Smith D.R."/>
            <person name="Sparks H."/>
            <person name="Anderson J."/>
            <person name="Bakaric R."/>
            <person name="Luria V."/>
            <person name="Karger A."/>
            <person name="Kirschner M.W."/>
            <person name="Durand P.M."/>
            <person name="Michod R.E."/>
            <person name="Nozaki H."/>
            <person name="Olson B.J."/>
        </authorList>
    </citation>
    <scope>NUCLEOTIDE SEQUENCE [LARGE SCALE GENOMIC DNA]</scope>
    <source>
        <strain evidence="4">NIES-2863</strain>
    </source>
</reference>
<keyword evidence="4" id="KW-1185">Reference proteome</keyword>